<evidence type="ECO:0000256" key="2">
    <source>
        <dbReference type="SAM" id="Phobius"/>
    </source>
</evidence>
<evidence type="ECO:0000313" key="4">
    <source>
        <dbReference type="EMBL" id="VDM46928.1"/>
    </source>
</evidence>
<dbReference type="Proteomes" id="UP000050794">
    <property type="component" value="Unassembled WGS sequence"/>
</dbReference>
<dbReference type="GO" id="GO:0042302">
    <property type="term" value="F:structural constituent of cuticle"/>
    <property type="evidence" value="ECO:0007669"/>
    <property type="project" value="InterPro"/>
</dbReference>
<protein>
    <submittedName>
        <fullName evidence="6">Col_cuticle_N domain-containing protein</fullName>
    </submittedName>
</protein>
<dbReference type="Pfam" id="PF01484">
    <property type="entry name" value="Col_cuticle_N"/>
    <property type="match status" value="1"/>
</dbReference>
<dbReference type="InterPro" id="IPR002486">
    <property type="entry name" value="Col_cuticle_N"/>
</dbReference>
<dbReference type="AlphaFoldDB" id="A0A183V4D7"/>
<dbReference type="WBParaSite" id="TCNE_0001560801-mRNA-1">
    <property type="protein sequence ID" value="TCNE_0001560801-mRNA-1"/>
    <property type="gene ID" value="TCNE_0001560801"/>
</dbReference>
<reference evidence="6" key="1">
    <citation type="submission" date="2016-06" db="UniProtKB">
        <authorList>
            <consortium name="WormBaseParasite"/>
        </authorList>
    </citation>
    <scope>IDENTIFICATION</scope>
</reference>
<name>A0A183V4D7_TOXCA</name>
<keyword evidence="5" id="KW-1185">Reference proteome</keyword>
<keyword evidence="2" id="KW-0812">Transmembrane</keyword>
<feature type="domain" description="Nematode cuticle collagen N-terminal" evidence="3">
    <location>
        <begin position="16"/>
        <end position="52"/>
    </location>
</feature>
<feature type="transmembrane region" description="Helical" evidence="2">
    <location>
        <begin position="53"/>
        <end position="72"/>
    </location>
</feature>
<evidence type="ECO:0000313" key="5">
    <source>
        <dbReference type="Proteomes" id="UP000050794"/>
    </source>
</evidence>
<evidence type="ECO:0000259" key="3">
    <source>
        <dbReference type="Pfam" id="PF01484"/>
    </source>
</evidence>
<gene>
    <name evidence="4" type="ORF">TCNE_LOCUS15607</name>
</gene>
<keyword evidence="1" id="KW-0677">Repeat</keyword>
<evidence type="ECO:0000313" key="6">
    <source>
        <dbReference type="WBParaSite" id="TCNE_0001560801-mRNA-1"/>
    </source>
</evidence>
<proteinExistence type="predicted"/>
<feature type="transmembrane region" description="Helical" evidence="2">
    <location>
        <begin position="7"/>
        <end position="33"/>
    </location>
</feature>
<accession>A0A183V4D7</accession>
<dbReference type="EMBL" id="UYWY01022979">
    <property type="protein sequence ID" value="VDM46928.1"/>
    <property type="molecule type" value="Genomic_DNA"/>
</dbReference>
<keyword evidence="2" id="KW-0472">Membrane</keyword>
<organism evidence="5 6">
    <name type="scientific">Toxocara canis</name>
    <name type="common">Canine roundworm</name>
    <dbReference type="NCBI Taxonomy" id="6265"/>
    <lineage>
        <taxon>Eukaryota</taxon>
        <taxon>Metazoa</taxon>
        <taxon>Ecdysozoa</taxon>
        <taxon>Nematoda</taxon>
        <taxon>Chromadorea</taxon>
        <taxon>Rhabditida</taxon>
        <taxon>Spirurina</taxon>
        <taxon>Ascaridomorpha</taxon>
        <taxon>Ascaridoidea</taxon>
        <taxon>Toxocaridae</taxon>
        <taxon>Toxocara</taxon>
    </lineage>
</organism>
<sequence length="73" mass="8210">MSAQHKIYQFVTALQVACSGLSLLILCLALPLMYNNVQTTIDYVDAELRFCEVNPSFFSFAIFVSHCIVIFIS</sequence>
<reference evidence="4 5" key="2">
    <citation type="submission" date="2018-11" db="EMBL/GenBank/DDBJ databases">
        <authorList>
            <consortium name="Pathogen Informatics"/>
        </authorList>
    </citation>
    <scope>NUCLEOTIDE SEQUENCE [LARGE SCALE GENOMIC DNA]</scope>
</reference>
<keyword evidence="2" id="KW-1133">Transmembrane helix</keyword>
<evidence type="ECO:0000256" key="1">
    <source>
        <dbReference type="ARBA" id="ARBA00022737"/>
    </source>
</evidence>